<dbReference type="RefSeq" id="WP_206293973.1">
    <property type="nucleotide sequence ID" value="NZ_CP063458.1"/>
</dbReference>
<dbReference type="InterPro" id="IPR025507">
    <property type="entry name" value="DUF4394"/>
</dbReference>
<dbReference type="Pfam" id="PF14339">
    <property type="entry name" value="DUF4394"/>
    <property type="match status" value="2"/>
</dbReference>
<evidence type="ECO:0000259" key="1">
    <source>
        <dbReference type="Pfam" id="PF14339"/>
    </source>
</evidence>
<dbReference type="EMBL" id="CP063458">
    <property type="protein sequence ID" value="QOV90869.1"/>
    <property type="molecule type" value="Genomic_DNA"/>
</dbReference>
<dbReference type="AlphaFoldDB" id="A0A7M2WZK3"/>
<dbReference type="SUPFAM" id="SSF82171">
    <property type="entry name" value="DPP6 N-terminal domain-like"/>
    <property type="match status" value="1"/>
</dbReference>
<feature type="domain" description="DUF4394" evidence="1">
    <location>
        <begin position="30"/>
        <end position="280"/>
    </location>
</feature>
<evidence type="ECO:0000313" key="2">
    <source>
        <dbReference type="EMBL" id="QOV90869.1"/>
    </source>
</evidence>
<dbReference type="KEGG" id="hbs:IPV69_05780"/>
<name>A0A7M2WZK3_9BACT</name>
<evidence type="ECO:0000313" key="3">
    <source>
        <dbReference type="Proteomes" id="UP000593765"/>
    </source>
</evidence>
<feature type="domain" description="DUF4394" evidence="1">
    <location>
        <begin position="296"/>
        <end position="535"/>
    </location>
</feature>
<proteinExistence type="predicted"/>
<protein>
    <submittedName>
        <fullName evidence="2">DUF4394 domain-containing protein</fullName>
    </submittedName>
</protein>
<gene>
    <name evidence="2" type="ORF">IPV69_05780</name>
</gene>
<reference evidence="2 3" key="1">
    <citation type="submission" date="2020-10" db="EMBL/GenBank/DDBJ databases">
        <title>Wide distribution of Phycisphaera-like planctomycetes from WD2101 soil group in peatlands and genome analysis of the first cultivated representative.</title>
        <authorList>
            <person name="Dedysh S.N."/>
            <person name="Beletsky A.V."/>
            <person name="Ivanova A."/>
            <person name="Kulichevskaya I.S."/>
            <person name="Suzina N.E."/>
            <person name="Philippov D.A."/>
            <person name="Rakitin A.L."/>
            <person name="Mardanov A.V."/>
            <person name="Ravin N.V."/>
        </authorList>
    </citation>
    <scope>NUCLEOTIDE SEQUENCE [LARGE SCALE GENOMIC DNA]</scope>
    <source>
        <strain evidence="2 3">M1803</strain>
    </source>
</reference>
<sequence length="544" mass="56000">MTQPPNLPLIQPLEPRRLFAATLALTGPSTLLVFDSATPDDTLGRIKVRGMARGEALLGIDFRPATGQLFGLGSSSRLFRIDPTTGLATAVGAAAFSPPLAGTEFGVDFSPVADHLRVVSDADSNFRVDPITGTVIDDNDNIAGVQIDIALAYPQGDSSFGINPSVAAIAHSNNTVGASSTTLFGIDADTNTLVRIGSPGGTPTSPDTGGLATVGGLGLDVTQYAGFDIDNRDGVQTAYASLTNTANQSNFYTINLSTGTATRVERIKGSTTRTPVRDIAVVPKGERVLMIDGKNRLVTVDSNLPNVPLSSVKVEGLADKEALVTIDVRSSSQIAYGFTNQNRLYAIDAATGAASAVGTATDVSLKPGFPADMDFNPVSEVVRIVNTARDNVRISAGTGQIIDPDPSLAGTQFDGPLAYASTDANWASNPAISAIAHTDNFAGATSTTLYAIDTRLAVLTTIGSPGGTTPPTSGQVFTVGALQAAVTGPVGLDIVTRNGTDRALATFGVRGKVVLLFSVDLNTGQATPIGLVPKGFAPISISIQ</sequence>
<dbReference type="SUPFAM" id="SSF101908">
    <property type="entry name" value="Putative isomerase YbhE"/>
    <property type="match status" value="1"/>
</dbReference>
<dbReference type="Proteomes" id="UP000593765">
    <property type="component" value="Chromosome"/>
</dbReference>
<organism evidence="2 3">
    <name type="scientific">Humisphaera borealis</name>
    <dbReference type="NCBI Taxonomy" id="2807512"/>
    <lineage>
        <taxon>Bacteria</taxon>
        <taxon>Pseudomonadati</taxon>
        <taxon>Planctomycetota</taxon>
        <taxon>Phycisphaerae</taxon>
        <taxon>Tepidisphaerales</taxon>
        <taxon>Tepidisphaeraceae</taxon>
        <taxon>Humisphaera</taxon>
    </lineage>
</organism>
<keyword evidence="3" id="KW-1185">Reference proteome</keyword>
<accession>A0A7M2WZK3</accession>